<evidence type="ECO:0000313" key="12">
    <source>
        <dbReference type="Proteomes" id="UP000241769"/>
    </source>
</evidence>
<sequence length="547" mass="62849">MPPLNKGIMKAMNASMDISSAETISQVIRAASWQPSRVLRAFREPNSPLRRNWNAIVFMSIVFNWISVPLVLAFGKLFITPNAEKLLYVFNLLFDGCYVLDILVGFKAGLILDGSIVTSSKKVGEHYVKTWFFLDVLSVFPVDYLVFFFASMQIQYLLRLPRLIKIFKSSLFWENWEMNTSNPSSIRLLKLMLFIMILSIASYEDFPNNNKWFMFNATKMSESTLHDAYIKSFFWAFTSMSGLGGESSLPRTYVELLFTIFVAVVGVGVLAAVIGNAWNLLSEDPVNEEYRKNMDNMNVFMSKNNLPMQLRNRVRQHYECLVSRHGVAEDMIFSSLPEHLRLDVSLFINRELFEKVPFFQGCEQGFIKRIAVHLQPRFFSPGEWILHAGDYGSDMYFISRGKVQAVDLQGEFLSKMKRTASVQALKYTELFVLSKEDFDSVLLDYPEYNSRIEKIAAERLEQVHHELQLIHRNRGILKQRDKNLMDIAAKFRKGELAVQSADKDLLPLGLSKQSIQQMSKRELIELNAKVCSVSQIIAESLQNCKIN</sequence>
<evidence type="ECO:0000256" key="2">
    <source>
        <dbReference type="ARBA" id="ARBA00022448"/>
    </source>
</evidence>
<keyword evidence="3 8" id="KW-0812">Transmembrane</keyword>
<dbReference type="InParanoid" id="A0A2P6MX71"/>
<feature type="transmembrane region" description="Helical" evidence="8">
    <location>
        <begin position="256"/>
        <end position="278"/>
    </location>
</feature>
<feature type="domain" description="Cyclic nucleotide-binding" evidence="9">
    <location>
        <begin position="358"/>
        <end position="404"/>
    </location>
</feature>
<accession>A0A2P6MX71</accession>
<name>A0A2P6MX71_9EUKA</name>
<dbReference type="Pfam" id="PF00520">
    <property type="entry name" value="Ion_trans"/>
    <property type="match status" value="1"/>
</dbReference>
<keyword evidence="6 8" id="KW-0472">Membrane</keyword>
<dbReference type="InterPro" id="IPR014710">
    <property type="entry name" value="RmlC-like_jellyroll"/>
</dbReference>
<dbReference type="InterPro" id="IPR050866">
    <property type="entry name" value="CNG_cation_channel"/>
</dbReference>
<evidence type="ECO:0000256" key="6">
    <source>
        <dbReference type="ARBA" id="ARBA00023136"/>
    </source>
</evidence>
<evidence type="ECO:0000256" key="5">
    <source>
        <dbReference type="ARBA" id="ARBA00023065"/>
    </source>
</evidence>
<comment type="subcellular location">
    <subcellularLocation>
        <location evidence="1">Membrane</location>
        <topology evidence="1">Multi-pass membrane protein</topology>
    </subcellularLocation>
</comment>
<dbReference type="Gene3D" id="1.10.287.70">
    <property type="match status" value="1"/>
</dbReference>
<proteinExistence type="predicted"/>
<evidence type="ECO:0000259" key="9">
    <source>
        <dbReference type="PROSITE" id="PS50042"/>
    </source>
</evidence>
<evidence type="ECO:0000256" key="8">
    <source>
        <dbReference type="SAM" id="Phobius"/>
    </source>
</evidence>
<dbReference type="Gene3D" id="2.60.120.10">
    <property type="entry name" value="Jelly Rolls"/>
    <property type="match status" value="1"/>
</dbReference>
<dbReference type="PANTHER" id="PTHR45638">
    <property type="entry name" value="CYCLIC NUCLEOTIDE-GATED CATION CHANNEL SUBUNIT A"/>
    <property type="match status" value="1"/>
</dbReference>
<keyword evidence="12" id="KW-1185">Reference proteome</keyword>
<dbReference type="InterPro" id="IPR000595">
    <property type="entry name" value="cNMP-bd_dom"/>
</dbReference>
<dbReference type="EMBL" id="MDYQ01000341">
    <property type="protein sequence ID" value="PRP76210.1"/>
    <property type="molecule type" value="Genomic_DNA"/>
</dbReference>
<dbReference type="EMBL" id="MDYQ01000336">
    <property type="protein sequence ID" value="PRP76310.1"/>
    <property type="molecule type" value="Genomic_DNA"/>
</dbReference>
<protein>
    <submittedName>
        <fullName evidence="11">Putative transcriptional regulator, Crp/Fnr family</fullName>
    </submittedName>
</protein>
<dbReference type="OrthoDB" id="421226at2759"/>
<evidence type="ECO:0000313" key="11">
    <source>
        <dbReference type="EMBL" id="PRP76310.1"/>
    </source>
</evidence>
<dbReference type="Gene3D" id="1.10.287.630">
    <property type="entry name" value="Helix hairpin bin"/>
    <property type="match status" value="1"/>
</dbReference>
<gene>
    <name evidence="11" type="ORF">PROFUN_14416</name>
    <name evidence="10" type="ORF">PROFUN_15204</name>
</gene>
<dbReference type="GO" id="GO:0007154">
    <property type="term" value="P:cell communication"/>
    <property type="evidence" value="ECO:0007669"/>
    <property type="project" value="UniProtKB-ARBA"/>
</dbReference>
<dbReference type="GO" id="GO:0044877">
    <property type="term" value="F:protein-containing complex binding"/>
    <property type="evidence" value="ECO:0007669"/>
    <property type="project" value="TreeGrafter"/>
</dbReference>
<dbReference type="GO" id="GO:0005221">
    <property type="term" value="F:intracellularly cyclic nucleotide-activated monoatomic cation channel activity"/>
    <property type="evidence" value="ECO:0007669"/>
    <property type="project" value="InterPro"/>
</dbReference>
<keyword evidence="7" id="KW-1071">Ligand-gated ion channel</keyword>
<keyword evidence="5" id="KW-0406">Ion transport</keyword>
<dbReference type="GO" id="GO:0016020">
    <property type="term" value="C:membrane"/>
    <property type="evidence" value="ECO:0007669"/>
    <property type="project" value="UniProtKB-SubCell"/>
</dbReference>
<dbReference type="SUPFAM" id="SSF81324">
    <property type="entry name" value="Voltage-gated potassium channels"/>
    <property type="match status" value="1"/>
</dbReference>
<comment type="caution">
    <text evidence="11">The sequence shown here is derived from an EMBL/GenBank/DDBJ whole genome shotgun (WGS) entry which is preliminary data.</text>
</comment>
<feature type="transmembrane region" description="Helical" evidence="8">
    <location>
        <begin position="53"/>
        <end position="74"/>
    </location>
</feature>
<evidence type="ECO:0000256" key="7">
    <source>
        <dbReference type="ARBA" id="ARBA00023286"/>
    </source>
</evidence>
<dbReference type="STRING" id="1890364.A0A2P6MX71"/>
<keyword evidence="4 8" id="KW-1133">Transmembrane helix</keyword>
<evidence type="ECO:0000256" key="1">
    <source>
        <dbReference type="ARBA" id="ARBA00004141"/>
    </source>
</evidence>
<feature type="transmembrane region" description="Helical" evidence="8">
    <location>
        <begin position="86"/>
        <end position="111"/>
    </location>
</feature>
<keyword evidence="2" id="KW-0813">Transport</keyword>
<dbReference type="GO" id="GO:0023052">
    <property type="term" value="P:signaling"/>
    <property type="evidence" value="ECO:0007669"/>
    <property type="project" value="UniProtKB-ARBA"/>
</dbReference>
<dbReference type="CDD" id="cd00038">
    <property type="entry name" value="CAP_ED"/>
    <property type="match status" value="1"/>
</dbReference>
<dbReference type="AlphaFoldDB" id="A0A2P6MX71"/>
<evidence type="ECO:0000313" key="10">
    <source>
        <dbReference type="EMBL" id="PRP76210.1"/>
    </source>
</evidence>
<dbReference type="InterPro" id="IPR018490">
    <property type="entry name" value="cNMP-bd_dom_sf"/>
</dbReference>
<organism evidence="11 12">
    <name type="scientific">Planoprotostelium fungivorum</name>
    <dbReference type="NCBI Taxonomy" id="1890364"/>
    <lineage>
        <taxon>Eukaryota</taxon>
        <taxon>Amoebozoa</taxon>
        <taxon>Evosea</taxon>
        <taxon>Variosea</taxon>
        <taxon>Cavosteliida</taxon>
        <taxon>Cavosteliaceae</taxon>
        <taxon>Planoprotostelium</taxon>
    </lineage>
</organism>
<keyword evidence="7" id="KW-0407">Ion channel</keyword>
<evidence type="ECO:0000256" key="3">
    <source>
        <dbReference type="ARBA" id="ARBA00022692"/>
    </source>
</evidence>
<dbReference type="PROSITE" id="PS50042">
    <property type="entry name" value="CNMP_BINDING_3"/>
    <property type="match status" value="1"/>
</dbReference>
<feature type="transmembrane region" description="Helical" evidence="8">
    <location>
        <begin position="131"/>
        <end position="158"/>
    </location>
</feature>
<reference evidence="11 12" key="1">
    <citation type="journal article" date="2018" name="Genome Biol. Evol.">
        <title>Multiple Roots of Fruiting Body Formation in Amoebozoa.</title>
        <authorList>
            <person name="Hillmann F."/>
            <person name="Forbes G."/>
            <person name="Novohradska S."/>
            <person name="Ferling I."/>
            <person name="Riege K."/>
            <person name="Groth M."/>
            <person name="Westermann M."/>
            <person name="Marz M."/>
            <person name="Spaller T."/>
            <person name="Winckler T."/>
            <person name="Schaap P."/>
            <person name="Glockner G."/>
        </authorList>
    </citation>
    <scope>NUCLEOTIDE SEQUENCE [LARGE SCALE GENOMIC DNA]</scope>
    <source>
        <strain evidence="11 12">Jena</strain>
    </source>
</reference>
<dbReference type="SMART" id="SM00100">
    <property type="entry name" value="cNMP"/>
    <property type="match status" value="1"/>
</dbReference>
<dbReference type="Proteomes" id="UP000241769">
    <property type="component" value="Unassembled WGS sequence"/>
</dbReference>
<evidence type="ECO:0000256" key="4">
    <source>
        <dbReference type="ARBA" id="ARBA00022989"/>
    </source>
</evidence>
<dbReference type="PANTHER" id="PTHR45638:SF11">
    <property type="entry name" value="CYCLIC NUCLEOTIDE-GATED CATION CHANNEL SUBUNIT A"/>
    <property type="match status" value="1"/>
</dbReference>
<dbReference type="SUPFAM" id="SSF51206">
    <property type="entry name" value="cAMP-binding domain-like"/>
    <property type="match status" value="1"/>
</dbReference>
<dbReference type="InterPro" id="IPR005821">
    <property type="entry name" value="Ion_trans_dom"/>
</dbReference>